<dbReference type="Gene3D" id="3.40.50.300">
    <property type="entry name" value="P-loop containing nucleotide triphosphate hydrolases"/>
    <property type="match status" value="1"/>
</dbReference>
<dbReference type="AlphaFoldDB" id="A0A0A1MC49"/>
<dbReference type="Pfam" id="PF00271">
    <property type="entry name" value="Helicase_C"/>
    <property type="match status" value="1"/>
</dbReference>
<reference evidence="6 7" key="1">
    <citation type="submission" date="2014-11" db="EMBL/GenBank/DDBJ databases">
        <authorList>
            <person name="Urmite Genomes Urmite Genomes"/>
        </authorList>
    </citation>
    <scope>NUCLEOTIDE SEQUENCE [LARGE SCALE GENOMIC DNA]</scope>
    <source>
        <strain evidence="6 7">Oc5</strain>
    </source>
</reference>
<keyword evidence="2" id="KW-0863">Zinc-finger</keyword>
<evidence type="ECO:0000256" key="1">
    <source>
        <dbReference type="ARBA" id="ARBA00022801"/>
    </source>
</evidence>
<evidence type="ECO:0000313" key="7">
    <source>
        <dbReference type="Proteomes" id="UP000040453"/>
    </source>
</evidence>
<feature type="domain" description="Helicase C-terminal" evidence="5">
    <location>
        <begin position="883"/>
        <end position="1040"/>
    </location>
</feature>
<name>A0A0A1MC49_9BACI</name>
<evidence type="ECO:0000313" key="6">
    <source>
        <dbReference type="EMBL" id="CEI80653.1"/>
    </source>
</evidence>
<dbReference type="Pfam" id="PF00176">
    <property type="entry name" value="SNF2-rel_dom"/>
    <property type="match status" value="1"/>
</dbReference>
<dbReference type="InterPro" id="IPR001650">
    <property type="entry name" value="Helicase_C-like"/>
</dbReference>
<dbReference type="GO" id="GO:0016787">
    <property type="term" value="F:hydrolase activity"/>
    <property type="evidence" value="ECO:0007669"/>
    <property type="project" value="UniProtKB-KW"/>
</dbReference>
<evidence type="ECO:0000259" key="5">
    <source>
        <dbReference type="PROSITE" id="PS51194"/>
    </source>
</evidence>
<evidence type="ECO:0000259" key="3">
    <source>
        <dbReference type="PROSITE" id="PS50966"/>
    </source>
</evidence>
<dbReference type="Gene3D" id="3.40.50.10810">
    <property type="entry name" value="Tandem AAA-ATPase domain"/>
    <property type="match status" value="1"/>
</dbReference>
<dbReference type="RefSeq" id="WP_042529273.1">
    <property type="nucleotide sequence ID" value="NZ_CDGG01000001.1"/>
</dbReference>
<proteinExistence type="predicted"/>
<dbReference type="SUPFAM" id="SSF52540">
    <property type="entry name" value="P-loop containing nucleoside triphosphate hydrolases"/>
    <property type="match status" value="2"/>
</dbReference>
<dbReference type="InterPro" id="IPR013663">
    <property type="entry name" value="Helicase_SWF/SNF/SWI_bac"/>
</dbReference>
<dbReference type="Proteomes" id="UP000040453">
    <property type="component" value="Unassembled WGS sequence"/>
</dbReference>
<organism evidence="6 7">
    <name type="scientific">Oceanobacillus oncorhynchi</name>
    <dbReference type="NCBI Taxonomy" id="545501"/>
    <lineage>
        <taxon>Bacteria</taxon>
        <taxon>Bacillati</taxon>
        <taxon>Bacillota</taxon>
        <taxon>Bacilli</taxon>
        <taxon>Bacillales</taxon>
        <taxon>Bacillaceae</taxon>
        <taxon>Oceanobacillus</taxon>
    </lineage>
</organism>
<dbReference type="PROSITE" id="PS51192">
    <property type="entry name" value="HELICASE_ATP_BIND_1"/>
    <property type="match status" value="1"/>
</dbReference>
<dbReference type="InterPro" id="IPR007527">
    <property type="entry name" value="Znf_SWIM"/>
</dbReference>
<dbReference type="GO" id="GO:0008270">
    <property type="term" value="F:zinc ion binding"/>
    <property type="evidence" value="ECO:0007669"/>
    <property type="project" value="UniProtKB-KW"/>
</dbReference>
<dbReference type="Pfam" id="PF04434">
    <property type="entry name" value="SWIM"/>
    <property type="match status" value="1"/>
</dbReference>
<dbReference type="CDD" id="cd18793">
    <property type="entry name" value="SF2_C_SNF"/>
    <property type="match status" value="1"/>
</dbReference>
<feature type="domain" description="SWIM-type" evidence="3">
    <location>
        <begin position="52"/>
        <end position="92"/>
    </location>
</feature>
<dbReference type="InterPro" id="IPR038718">
    <property type="entry name" value="SNF2-like_sf"/>
</dbReference>
<dbReference type="PROSITE" id="PS51194">
    <property type="entry name" value="HELICASE_CTER"/>
    <property type="match status" value="1"/>
</dbReference>
<keyword evidence="1" id="KW-0378">Hydrolase</keyword>
<dbReference type="PANTHER" id="PTHR10799">
    <property type="entry name" value="SNF2/RAD54 HELICASE FAMILY"/>
    <property type="match status" value="1"/>
</dbReference>
<protein>
    <submittedName>
        <fullName evidence="6">RNA polymerase-associated protein RapA</fullName>
    </submittedName>
</protein>
<dbReference type="InterPro" id="IPR049730">
    <property type="entry name" value="SNF2/RAD54-like_C"/>
</dbReference>
<dbReference type="GO" id="GO:0005524">
    <property type="term" value="F:ATP binding"/>
    <property type="evidence" value="ECO:0007669"/>
    <property type="project" value="InterPro"/>
</dbReference>
<dbReference type="SMART" id="SM00490">
    <property type="entry name" value="HELICc"/>
    <property type="match status" value="1"/>
</dbReference>
<dbReference type="InterPro" id="IPR000330">
    <property type="entry name" value="SNF2_N"/>
</dbReference>
<evidence type="ECO:0000256" key="2">
    <source>
        <dbReference type="PROSITE-ProRule" id="PRU00325"/>
    </source>
</evidence>
<keyword evidence="2" id="KW-0862">Zinc</keyword>
<dbReference type="PROSITE" id="PS50966">
    <property type="entry name" value="ZF_SWIM"/>
    <property type="match status" value="1"/>
</dbReference>
<gene>
    <name evidence="6" type="primary">rapA_1</name>
    <name evidence="6" type="ORF">BN997_00460</name>
</gene>
<dbReference type="STRING" id="545501.BN997_00460"/>
<dbReference type="SMART" id="SM00487">
    <property type="entry name" value="DEXDc"/>
    <property type="match status" value="1"/>
</dbReference>
<dbReference type="OrthoDB" id="9760715at2"/>
<accession>A0A0A1MC49</accession>
<feature type="domain" description="Helicase ATP-binding" evidence="4">
    <location>
        <begin position="612"/>
        <end position="773"/>
    </location>
</feature>
<keyword evidence="7" id="KW-1185">Reference proteome</keyword>
<dbReference type="FunFam" id="3.40.50.300:FF:000533">
    <property type="entry name" value="Helicase, Snf2 family"/>
    <property type="match status" value="1"/>
</dbReference>
<dbReference type="EMBL" id="CDGG01000001">
    <property type="protein sequence ID" value="CEI80653.1"/>
    <property type="molecule type" value="Genomic_DNA"/>
</dbReference>
<dbReference type="Pfam" id="PF08455">
    <property type="entry name" value="SNF2_assoc"/>
    <property type="match status" value="1"/>
</dbReference>
<evidence type="ECO:0000259" key="4">
    <source>
        <dbReference type="PROSITE" id="PS51192"/>
    </source>
</evidence>
<dbReference type="InterPro" id="IPR027417">
    <property type="entry name" value="P-loop_NTPase"/>
</dbReference>
<keyword evidence="2" id="KW-0479">Metal-binding</keyword>
<dbReference type="InterPro" id="IPR014001">
    <property type="entry name" value="Helicase_ATP-bd"/>
</dbReference>
<sequence>MKQIKDINIKNAFPDNFYRRGLNYFRTNKVKDLMYNPNQLTWSATVQGTEDYFVEVNTNDLQQGSIDMHCDCPAFEVYGYCKHIVAALLAVQSYENSDVKPKVNHYRLNRFMEAIRGTRSVTENASYQHPVKVEYIVSWSYLRHLQVELKIGEKHRYVVKNAADFLENYFRKRDHYFSKKFTFQAGKHVVEEADQEIFELLYQASKSADLYDSYNYAGKRSSERYLLIPPVLAKNLLYKLMEREAAVKTEREEYKEVQIVDGELPFQFDVMKNDQHISLNLQQGNEMTFFPNYDVLFLDGVFYFPKREQVPVLKELEMFRLENIYFDVPVEQTDTFLSEIMPALETVGQVQLDERIADEVIKEPLKARCYLELREDLIVGRLEYHYGTHVIDPFQGKKDSDVMLIRDVDKESLIMQHIEEANFKYNGRELYMSVDEEDLYYFLYKILPSLDKDVELFLSSDFKRLFFDYDPQPSTSVRMEGQNNLLEIGFSIDGVDDNEINRVLQAVIEKKRYFRLNSGQMLDLDTEEFASIQRFFDGLGMDKDAVQDGQVQMPVYRGAQLDELLDTKKQYDSNFRELLSHLKSPEEQVYELPENLQASLRTYQKVGYQWFKSLSQYQLGGILADDMGLGKTLQSIAYIASESKGNPVGPHLIVVPSSVVYNWKSELEKFAPHLTSVILTGQPAERHKRMESAAETDVWITSYATLRQDIDYYQEIMFQTLLLDEAQYIKNYQTKTSKAIRTLHATRRFALSGTPIENSIEELWSIFQVVLPGLMPDQKTFRQLDSSKVAAITKPFILRRLKRDVLKELPEKIESVHISELTNDQKDLYVGYLRKLQQEAAVSMQEDSFQQNRMKILAGLTRLRQICCHPSMFVENYEGRSGKLEQLMETVETAINNGKRLLIFSQFTSMLDIIRERLEAAEHDYFYLSGETPSKNRVEMSERFNQGEKGIFLISLKAGGTGLNLTGADTVILYDLWWNPAVEDQATGRAHRFGQKNVVQVIRLVTEGTIEEKIYELQQKKRELIDQVIQPGETMLSSLSEDDIKELLSL</sequence>